<evidence type="ECO:0000256" key="13">
    <source>
        <dbReference type="ARBA" id="ARBA00047833"/>
    </source>
</evidence>
<evidence type="ECO:0000256" key="8">
    <source>
        <dbReference type="ARBA" id="ARBA00022840"/>
    </source>
</evidence>
<comment type="caution">
    <text evidence="18">The sequence shown here is derived from an EMBL/GenBank/DDBJ whole genome shotgun (WGS) entry which is preliminary data.</text>
</comment>
<dbReference type="HAMAP" id="MF_00046">
    <property type="entry name" value="MurC"/>
    <property type="match status" value="1"/>
</dbReference>
<evidence type="ECO:0000256" key="6">
    <source>
        <dbReference type="ARBA" id="ARBA00022618"/>
    </source>
</evidence>
<dbReference type="NCBIfam" id="TIGR01082">
    <property type="entry name" value="murC"/>
    <property type="match status" value="1"/>
</dbReference>
<dbReference type="InterPro" id="IPR000713">
    <property type="entry name" value="Mur_ligase_N"/>
</dbReference>
<comment type="catalytic activity">
    <reaction evidence="13 14">
        <text>UDP-N-acetyl-alpha-D-muramate + L-alanine + ATP = UDP-N-acetyl-alpha-D-muramoyl-L-alanine + ADP + phosphate + H(+)</text>
        <dbReference type="Rhea" id="RHEA:23372"/>
        <dbReference type="ChEBI" id="CHEBI:15378"/>
        <dbReference type="ChEBI" id="CHEBI:30616"/>
        <dbReference type="ChEBI" id="CHEBI:43474"/>
        <dbReference type="ChEBI" id="CHEBI:57972"/>
        <dbReference type="ChEBI" id="CHEBI:70757"/>
        <dbReference type="ChEBI" id="CHEBI:83898"/>
        <dbReference type="ChEBI" id="CHEBI:456216"/>
        <dbReference type="EC" id="6.3.2.8"/>
    </reaction>
</comment>
<dbReference type="PATRIC" id="fig|217031.6.peg.3568"/>
<evidence type="ECO:0000256" key="2">
    <source>
        <dbReference type="ARBA" id="ARBA00004752"/>
    </source>
</evidence>
<dbReference type="Gene3D" id="3.90.190.20">
    <property type="entry name" value="Mur ligase, C-terminal domain"/>
    <property type="match status" value="1"/>
</dbReference>
<keyword evidence="6 14" id="KW-0132">Cell division</keyword>
<dbReference type="GO" id="GO:0008360">
    <property type="term" value="P:regulation of cell shape"/>
    <property type="evidence" value="ECO:0007669"/>
    <property type="project" value="UniProtKB-KW"/>
</dbReference>
<dbReference type="Pfam" id="PF08245">
    <property type="entry name" value="Mur_ligase_M"/>
    <property type="match status" value="1"/>
</dbReference>
<keyword evidence="19" id="KW-1185">Reference proteome</keyword>
<reference evidence="18 19" key="1">
    <citation type="submission" date="2015-05" db="EMBL/GenBank/DDBJ databases">
        <title>Comparison of genome.</title>
        <authorList>
            <person name="Zheng Z."/>
            <person name="Sun M."/>
        </authorList>
    </citation>
    <scope>NUCLEOTIDE SEQUENCE [LARGE SCALE GENOMIC DNA]</scope>
    <source>
        <strain evidence="18 19">G25-74</strain>
    </source>
</reference>
<evidence type="ECO:0000256" key="5">
    <source>
        <dbReference type="ARBA" id="ARBA00022598"/>
    </source>
</evidence>
<dbReference type="Pfam" id="PF02875">
    <property type="entry name" value="Mur_ligase_C"/>
    <property type="match status" value="1"/>
</dbReference>
<dbReference type="Gene3D" id="3.40.50.720">
    <property type="entry name" value="NAD(P)-binding Rossmann-like Domain"/>
    <property type="match status" value="1"/>
</dbReference>
<keyword evidence="11 14" id="KW-0131">Cell cycle</keyword>
<evidence type="ECO:0000259" key="16">
    <source>
        <dbReference type="Pfam" id="PF02875"/>
    </source>
</evidence>
<dbReference type="Pfam" id="PF01225">
    <property type="entry name" value="Mur_ligase"/>
    <property type="match status" value="1"/>
</dbReference>
<comment type="function">
    <text evidence="14">Cell wall formation.</text>
</comment>
<dbReference type="UniPathway" id="UPA00219"/>
<comment type="similarity">
    <text evidence="14">Belongs to the MurCDEF family.</text>
</comment>
<dbReference type="SUPFAM" id="SSF51984">
    <property type="entry name" value="MurCD N-terminal domain"/>
    <property type="match status" value="1"/>
</dbReference>
<comment type="subcellular location">
    <subcellularLocation>
        <location evidence="1 14">Cytoplasm</location>
    </subcellularLocation>
</comment>
<evidence type="ECO:0000256" key="10">
    <source>
        <dbReference type="ARBA" id="ARBA00022984"/>
    </source>
</evidence>
<dbReference type="Proteomes" id="UP000077881">
    <property type="component" value="Unassembled WGS sequence"/>
</dbReference>
<evidence type="ECO:0000313" key="18">
    <source>
        <dbReference type="EMBL" id="OAK68159.1"/>
    </source>
</evidence>
<dbReference type="RefSeq" id="WP_064468549.1">
    <property type="nucleotide sequence ID" value="NZ_LDJR01000057.1"/>
</dbReference>
<evidence type="ECO:0000256" key="3">
    <source>
        <dbReference type="ARBA" id="ARBA00012211"/>
    </source>
</evidence>
<organism evidence="18 19">
    <name type="scientific">Lederbergia galactosidilytica</name>
    <dbReference type="NCBI Taxonomy" id="217031"/>
    <lineage>
        <taxon>Bacteria</taxon>
        <taxon>Bacillati</taxon>
        <taxon>Bacillota</taxon>
        <taxon>Bacilli</taxon>
        <taxon>Bacillales</taxon>
        <taxon>Bacillaceae</taxon>
        <taxon>Lederbergia</taxon>
    </lineage>
</organism>
<feature type="domain" description="Mur ligase C-terminal" evidence="16">
    <location>
        <begin position="297"/>
        <end position="418"/>
    </location>
</feature>
<evidence type="ECO:0000256" key="14">
    <source>
        <dbReference type="HAMAP-Rule" id="MF_00046"/>
    </source>
</evidence>
<evidence type="ECO:0000256" key="7">
    <source>
        <dbReference type="ARBA" id="ARBA00022741"/>
    </source>
</evidence>
<dbReference type="InterPro" id="IPR050061">
    <property type="entry name" value="MurCDEF_pg_biosynth"/>
</dbReference>
<keyword evidence="8 14" id="KW-0067">ATP-binding</keyword>
<evidence type="ECO:0000313" key="19">
    <source>
        <dbReference type="Proteomes" id="UP000077881"/>
    </source>
</evidence>
<gene>
    <name evidence="14" type="primary">murC</name>
    <name evidence="18" type="ORF">ABB05_16495</name>
</gene>
<dbReference type="InterPro" id="IPR036615">
    <property type="entry name" value="Mur_ligase_C_dom_sf"/>
</dbReference>
<protein>
    <recommendedName>
        <fullName evidence="3 14">UDP-N-acetylmuramate--L-alanine ligase</fullName>
        <ecNumber evidence="3 14">6.3.2.8</ecNumber>
    </recommendedName>
    <alternativeName>
        <fullName evidence="14">UDP-N-acetylmuramoyl-L-alanine synthetase</fullName>
    </alternativeName>
</protein>
<keyword evidence="7 14" id="KW-0547">Nucleotide-binding</keyword>
<evidence type="ECO:0000256" key="4">
    <source>
        <dbReference type="ARBA" id="ARBA00022490"/>
    </source>
</evidence>
<evidence type="ECO:0000256" key="12">
    <source>
        <dbReference type="ARBA" id="ARBA00023316"/>
    </source>
</evidence>
<dbReference type="STRING" id="217031.ABB05_16495"/>
<dbReference type="InterPro" id="IPR004101">
    <property type="entry name" value="Mur_ligase_C"/>
</dbReference>
<evidence type="ECO:0000256" key="1">
    <source>
        <dbReference type="ARBA" id="ARBA00004496"/>
    </source>
</evidence>
<comment type="pathway">
    <text evidence="2 14">Cell wall biogenesis; peptidoglycan biosynthesis.</text>
</comment>
<dbReference type="OrthoDB" id="9804126at2"/>
<dbReference type="EC" id="6.3.2.8" evidence="3 14"/>
<dbReference type="GO" id="GO:0005737">
    <property type="term" value="C:cytoplasm"/>
    <property type="evidence" value="ECO:0007669"/>
    <property type="project" value="UniProtKB-SubCell"/>
</dbReference>
<keyword evidence="5 14" id="KW-0436">Ligase</keyword>
<evidence type="ECO:0000256" key="9">
    <source>
        <dbReference type="ARBA" id="ARBA00022960"/>
    </source>
</evidence>
<name>A0A177ZL33_9BACI</name>
<keyword evidence="10 14" id="KW-0573">Peptidoglycan synthesis</keyword>
<sequence>MTLYHFVGIKGSGMSALAQILHDKGYHVQGSDVEKYFFTQASLEKSNITILPFNRENIKPNMRVIAGNAYPDTHEEIEEAERLGIPVIRYHAFLGELLEKFASIAITGSHGKTSTTGLMAHVIGGAKPTSFLIGDGTGSGVKDADYFVFEACEYRRHFLAYHPDYAIMTNIDFDHPDYFTNIDDVFSAFQDMAMQVNKAIIAYGDDDYLQKIQAKAPVLYYGFREENDFQARNVQTSSNGTSFDVYVRNNFYANFEIPLYGEHNVLNALSVIALCQYEDIDVNILKEQFLSFKGVKRRFTEKQVGNQILVDDYAHHPAEISATIQAARQKYPEKSVVAVFQPHTFTRTQTFLQEFAESLSEADKVYLCDIFGSARENHGKLTIEDLRDQIDGAEVLDEKDTSPLALHDQAVILFMGAGDIQKFQLEYEDFLAKQLKKAQ</sequence>
<dbReference type="PANTHER" id="PTHR43445">
    <property type="entry name" value="UDP-N-ACETYLMURAMATE--L-ALANINE LIGASE-RELATED"/>
    <property type="match status" value="1"/>
</dbReference>
<accession>A0A177ZL33</accession>
<keyword evidence="12 14" id="KW-0961">Cell wall biogenesis/degradation</keyword>
<keyword evidence="9 14" id="KW-0133">Cell shape</keyword>
<dbReference type="InterPro" id="IPR036565">
    <property type="entry name" value="Mur-like_cat_sf"/>
</dbReference>
<dbReference type="GO" id="GO:0051301">
    <property type="term" value="P:cell division"/>
    <property type="evidence" value="ECO:0007669"/>
    <property type="project" value="UniProtKB-KW"/>
</dbReference>
<feature type="domain" description="Mur ligase central" evidence="17">
    <location>
        <begin position="106"/>
        <end position="274"/>
    </location>
</feature>
<keyword evidence="4 14" id="KW-0963">Cytoplasm</keyword>
<evidence type="ECO:0000259" key="17">
    <source>
        <dbReference type="Pfam" id="PF08245"/>
    </source>
</evidence>
<feature type="domain" description="Mur ligase N-terminal catalytic" evidence="15">
    <location>
        <begin position="4"/>
        <end position="101"/>
    </location>
</feature>
<dbReference type="PANTHER" id="PTHR43445:SF3">
    <property type="entry name" value="UDP-N-ACETYLMURAMATE--L-ALANINE LIGASE"/>
    <property type="match status" value="1"/>
</dbReference>
<evidence type="ECO:0000256" key="11">
    <source>
        <dbReference type="ARBA" id="ARBA00023306"/>
    </source>
</evidence>
<feature type="binding site" evidence="14">
    <location>
        <begin position="108"/>
        <end position="114"/>
    </location>
    <ligand>
        <name>ATP</name>
        <dbReference type="ChEBI" id="CHEBI:30616"/>
    </ligand>
</feature>
<proteinExistence type="inferred from homology"/>
<evidence type="ECO:0000259" key="15">
    <source>
        <dbReference type="Pfam" id="PF01225"/>
    </source>
</evidence>
<dbReference type="EMBL" id="LDJR01000057">
    <property type="protein sequence ID" value="OAK68159.1"/>
    <property type="molecule type" value="Genomic_DNA"/>
</dbReference>
<dbReference type="AlphaFoldDB" id="A0A177ZL33"/>
<dbReference type="Gene3D" id="3.40.1190.10">
    <property type="entry name" value="Mur-like, catalytic domain"/>
    <property type="match status" value="1"/>
</dbReference>
<dbReference type="InterPro" id="IPR013221">
    <property type="entry name" value="Mur_ligase_cen"/>
</dbReference>
<dbReference type="GO" id="GO:0009252">
    <property type="term" value="P:peptidoglycan biosynthetic process"/>
    <property type="evidence" value="ECO:0007669"/>
    <property type="project" value="UniProtKB-UniRule"/>
</dbReference>
<dbReference type="SUPFAM" id="SSF53244">
    <property type="entry name" value="MurD-like peptide ligases, peptide-binding domain"/>
    <property type="match status" value="1"/>
</dbReference>
<dbReference type="GO" id="GO:0008763">
    <property type="term" value="F:UDP-N-acetylmuramate-L-alanine ligase activity"/>
    <property type="evidence" value="ECO:0007669"/>
    <property type="project" value="UniProtKB-UniRule"/>
</dbReference>
<dbReference type="GO" id="GO:0071555">
    <property type="term" value="P:cell wall organization"/>
    <property type="evidence" value="ECO:0007669"/>
    <property type="project" value="UniProtKB-KW"/>
</dbReference>
<dbReference type="InterPro" id="IPR005758">
    <property type="entry name" value="UDP-N-AcMur_Ala_ligase_MurC"/>
</dbReference>
<dbReference type="GO" id="GO:0005524">
    <property type="term" value="F:ATP binding"/>
    <property type="evidence" value="ECO:0007669"/>
    <property type="project" value="UniProtKB-UniRule"/>
</dbReference>
<dbReference type="SUPFAM" id="SSF53623">
    <property type="entry name" value="MurD-like peptide ligases, catalytic domain"/>
    <property type="match status" value="1"/>
</dbReference>